<name>W4QY28_HALA3</name>
<evidence type="ECO:0000313" key="2">
    <source>
        <dbReference type="Proteomes" id="UP000018896"/>
    </source>
</evidence>
<dbReference type="EMBL" id="BAUV01000044">
    <property type="protein sequence ID" value="GAE36822.1"/>
    <property type="molecule type" value="Genomic_DNA"/>
</dbReference>
<dbReference type="RefSeq" id="WP_035667021.1">
    <property type="nucleotide sequence ID" value="NZ_BAUV01000044.1"/>
</dbReference>
<reference evidence="1 2" key="1">
    <citation type="journal article" date="2014" name="Genome Announc.">
        <title>Draft Genome Sequences of Three Alkaliphilic Bacillus Strains, Bacillus wakoensis JCM 9140T, Bacillus akibai JCM 9157T, and Bacillus hemicellulosilyticus JCM 9152T.</title>
        <authorList>
            <person name="Yuki M."/>
            <person name="Oshima K."/>
            <person name="Suda W."/>
            <person name="Oshida Y."/>
            <person name="Kitamura K."/>
            <person name="Iida T."/>
            <person name="Hattori M."/>
            <person name="Ohkuma M."/>
        </authorList>
    </citation>
    <scope>NUCLEOTIDE SEQUENCE [LARGE SCALE GENOMIC DNA]</scope>
    <source>
        <strain evidence="1 2">JCM 9157</strain>
    </source>
</reference>
<dbReference type="eggNOG" id="ENOG5033NA0">
    <property type="taxonomic scope" value="Bacteria"/>
</dbReference>
<gene>
    <name evidence="1" type="ORF">JCM9157_4042</name>
</gene>
<dbReference type="OrthoDB" id="9926684at2"/>
<dbReference type="Proteomes" id="UP000018896">
    <property type="component" value="Unassembled WGS sequence"/>
</dbReference>
<keyword evidence="2" id="KW-1185">Reference proteome</keyword>
<organism evidence="1 2">
    <name type="scientific">Halalkalibacter akibai (strain ATCC 43226 / DSM 21942 / CIP 109018 / JCM 9157 / 1139)</name>
    <name type="common">Bacillus akibai</name>
    <dbReference type="NCBI Taxonomy" id="1236973"/>
    <lineage>
        <taxon>Bacteria</taxon>
        <taxon>Bacillati</taxon>
        <taxon>Bacillota</taxon>
        <taxon>Bacilli</taxon>
        <taxon>Bacillales</taxon>
        <taxon>Bacillaceae</taxon>
        <taxon>Halalkalibacter</taxon>
    </lineage>
</organism>
<evidence type="ECO:0000313" key="1">
    <source>
        <dbReference type="EMBL" id="GAE36822.1"/>
    </source>
</evidence>
<accession>W4QY28</accession>
<proteinExistence type="predicted"/>
<sequence length="85" mass="8778">MSLIGVSNSAGIPKNQVTELITKGKVSSSIASKLNTTKSSIEQFINGKATAGFATVLGTTKTATQELRDSIGWEGAIGLIIGLRV</sequence>
<protein>
    <submittedName>
        <fullName evidence="1">Uncharacterized protein</fullName>
    </submittedName>
</protein>
<dbReference type="AlphaFoldDB" id="W4QY28"/>
<comment type="caution">
    <text evidence="1">The sequence shown here is derived from an EMBL/GenBank/DDBJ whole genome shotgun (WGS) entry which is preliminary data.</text>
</comment>